<name>A0A2K5ASW1_9ARCH</name>
<keyword evidence="4 6" id="KW-0560">Oxidoreductase</keyword>
<dbReference type="Pfam" id="PF00081">
    <property type="entry name" value="Sod_Fe_N"/>
    <property type="match status" value="1"/>
</dbReference>
<dbReference type="Gene3D" id="1.10.287.990">
    <property type="entry name" value="Fe,Mn superoxide dismutase (SOD) domain"/>
    <property type="match status" value="1"/>
</dbReference>
<evidence type="ECO:0000256" key="6">
    <source>
        <dbReference type="RuleBase" id="RU000414"/>
    </source>
</evidence>
<dbReference type="Gene3D" id="3.55.40.20">
    <property type="entry name" value="Iron/manganese superoxide dismutase, C-terminal domain"/>
    <property type="match status" value="1"/>
</dbReference>
<dbReference type="PROSITE" id="PS00088">
    <property type="entry name" value="SOD_MN"/>
    <property type="match status" value="1"/>
</dbReference>
<dbReference type="InterPro" id="IPR050265">
    <property type="entry name" value="Fe/Mn_Superoxide_Dismutase"/>
</dbReference>
<dbReference type="FunFam" id="3.55.40.20:FF:000004">
    <property type="entry name" value="Superoxide dismutase [Fe]"/>
    <property type="match status" value="1"/>
</dbReference>
<dbReference type="Proteomes" id="UP000236248">
    <property type="component" value="Chromosome NCAV"/>
</dbReference>
<keyword evidence="10" id="KW-1185">Reference proteome</keyword>
<dbReference type="RefSeq" id="WP_197706604.1">
    <property type="nucleotide sequence ID" value="NZ_LT981265.1"/>
</dbReference>
<dbReference type="PRINTS" id="PR01703">
    <property type="entry name" value="MNSODISMTASE"/>
</dbReference>
<organism evidence="9 10">
    <name type="scientific">Candidatus Nitrosocaldus cavascurensis</name>
    <dbReference type="NCBI Taxonomy" id="2058097"/>
    <lineage>
        <taxon>Archaea</taxon>
        <taxon>Nitrososphaerota</taxon>
        <taxon>Nitrososphaeria</taxon>
        <taxon>Candidatus Nitrosocaldales</taxon>
        <taxon>Candidatus Nitrosocaldaceae</taxon>
        <taxon>Candidatus Nitrosocaldus</taxon>
    </lineage>
</organism>
<sequence>MAKYTLPNLPYTYSALEPHIAREIMELHHSKHHQAYVNGANAALEKLEQARKNNFQGVDVRAIERDLSFHLSGHILHSIFWPNMKPSGGGKPGGLLADMINANFGSFDAFKAQFTETAKSVEGIGWAMLVYEPSSDQLLTLNIEKHNMQAAHTTVPLLVLDVWEHAYYLQYKNDRASYINAWWNVVNWDDAEARLRKAKA</sequence>
<dbReference type="GO" id="GO:0046872">
    <property type="term" value="F:metal ion binding"/>
    <property type="evidence" value="ECO:0007669"/>
    <property type="project" value="UniProtKB-KW"/>
</dbReference>
<feature type="domain" description="Manganese/iron superoxide dismutase N-terminal" evidence="7">
    <location>
        <begin position="3"/>
        <end position="85"/>
    </location>
</feature>
<keyword evidence="3 5" id="KW-0479">Metal-binding</keyword>
<dbReference type="SUPFAM" id="SSF54719">
    <property type="entry name" value="Fe,Mn superoxide dismutase (SOD), C-terminal domain"/>
    <property type="match status" value="1"/>
</dbReference>
<dbReference type="GeneID" id="41595550"/>
<evidence type="ECO:0000256" key="4">
    <source>
        <dbReference type="ARBA" id="ARBA00023002"/>
    </source>
</evidence>
<dbReference type="PANTHER" id="PTHR11404">
    <property type="entry name" value="SUPEROXIDE DISMUTASE 2"/>
    <property type="match status" value="1"/>
</dbReference>
<dbReference type="InterPro" id="IPR019831">
    <property type="entry name" value="Mn/Fe_SOD_N"/>
</dbReference>
<feature type="binding site" evidence="5">
    <location>
        <position position="28"/>
    </location>
    <ligand>
        <name>Mn(2+)</name>
        <dbReference type="ChEBI" id="CHEBI:29035"/>
    </ligand>
</feature>
<dbReference type="InterPro" id="IPR036314">
    <property type="entry name" value="SOD_C_sf"/>
</dbReference>
<comment type="function">
    <text evidence="6">Destroys radicals which are normally produced within the cells and which are toxic to biological systems.</text>
</comment>
<dbReference type="KEGG" id="ncv:NCAV_1560"/>
<protein>
    <recommendedName>
        <fullName evidence="2 6">Superoxide dismutase</fullName>
        <ecNumber evidence="2 6">1.15.1.1</ecNumber>
    </recommendedName>
</protein>
<dbReference type="GO" id="GO:0004784">
    <property type="term" value="F:superoxide dismutase activity"/>
    <property type="evidence" value="ECO:0007669"/>
    <property type="project" value="UniProtKB-EC"/>
</dbReference>
<dbReference type="EMBL" id="LT981265">
    <property type="protein sequence ID" value="SPC34725.1"/>
    <property type="molecule type" value="Genomic_DNA"/>
</dbReference>
<dbReference type="EC" id="1.15.1.1" evidence="2 6"/>
<evidence type="ECO:0000256" key="1">
    <source>
        <dbReference type="ARBA" id="ARBA00008714"/>
    </source>
</evidence>
<dbReference type="InterPro" id="IPR036324">
    <property type="entry name" value="Mn/Fe_SOD_N_sf"/>
</dbReference>
<feature type="binding site" evidence="5">
    <location>
        <position position="165"/>
    </location>
    <ligand>
        <name>Mn(2+)</name>
        <dbReference type="ChEBI" id="CHEBI:29035"/>
    </ligand>
</feature>
<feature type="domain" description="Manganese/iron superoxide dismutase C-terminal" evidence="8">
    <location>
        <begin position="94"/>
        <end position="194"/>
    </location>
</feature>
<dbReference type="Pfam" id="PF02777">
    <property type="entry name" value="Sod_Fe_C"/>
    <property type="match status" value="1"/>
</dbReference>
<evidence type="ECO:0000313" key="10">
    <source>
        <dbReference type="Proteomes" id="UP000236248"/>
    </source>
</evidence>
<feature type="binding site" evidence="5">
    <location>
        <position position="77"/>
    </location>
    <ligand>
        <name>Mn(2+)</name>
        <dbReference type="ChEBI" id="CHEBI:29035"/>
    </ligand>
</feature>
<evidence type="ECO:0000259" key="7">
    <source>
        <dbReference type="Pfam" id="PF00081"/>
    </source>
</evidence>
<evidence type="ECO:0000313" key="9">
    <source>
        <dbReference type="EMBL" id="SPC34725.1"/>
    </source>
</evidence>
<gene>
    <name evidence="9" type="primary">sodA</name>
    <name evidence="9" type="ORF">NCAV_1560</name>
</gene>
<dbReference type="InterPro" id="IPR001189">
    <property type="entry name" value="Mn/Fe_SOD"/>
</dbReference>
<evidence type="ECO:0000256" key="5">
    <source>
        <dbReference type="PIRSR" id="PIRSR000349-1"/>
    </source>
</evidence>
<dbReference type="FunFam" id="1.10.287.990:FF:000001">
    <property type="entry name" value="Superoxide dismutase"/>
    <property type="match status" value="1"/>
</dbReference>
<proteinExistence type="inferred from homology"/>
<reference evidence="10" key="1">
    <citation type="submission" date="2018-01" db="EMBL/GenBank/DDBJ databases">
        <authorList>
            <person name="Kerou L M."/>
        </authorList>
    </citation>
    <scope>NUCLEOTIDE SEQUENCE [LARGE SCALE GENOMIC DNA]</scope>
    <source>
        <strain evidence="10">SCU2</strain>
    </source>
</reference>
<evidence type="ECO:0000256" key="2">
    <source>
        <dbReference type="ARBA" id="ARBA00012682"/>
    </source>
</evidence>
<feature type="binding site" evidence="5">
    <location>
        <position position="161"/>
    </location>
    <ligand>
        <name>Mn(2+)</name>
        <dbReference type="ChEBI" id="CHEBI:29035"/>
    </ligand>
</feature>
<dbReference type="PANTHER" id="PTHR11404:SF6">
    <property type="entry name" value="SUPEROXIDE DISMUTASE [MN], MITOCHONDRIAL"/>
    <property type="match status" value="1"/>
</dbReference>
<dbReference type="AlphaFoldDB" id="A0A2K5ASW1"/>
<evidence type="ECO:0000256" key="3">
    <source>
        <dbReference type="ARBA" id="ARBA00022723"/>
    </source>
</evidence>
<accession>A0A2K5ASW1</accession>
<dbReference type="InterPro" id="IPR019832">
    <property type="entry name" value="Mn/Fe_SOD_C"/>
</dbReference>
<comment type="catalytic activity">
    <reaction evidence="6">
        <text>2 superoxide + 2 H(+) = H2O2 + O2</text>
        <dbReference type="Rhea" id="RHEA:20696"/>
        <dbReference type="ChEBI" id="CHEBI:15378"/>
        <dbReference type="ChEBI" id="CHEBI:15379"/>
        <dbReference type="ChEBI" id="CHEBI:16240"/>
        <dbReference type="ChEBI" id="CHEBI:18421"/>
        <dbReference type="EC" id="1.15.1.1"/>
    </reaction>
</comment>
<dbReference type="SUPFAM" id="SSF46609">
    <property type="entry name" value="Fe,Mn superoxide dismutase (SOD), N-terminal domain"/>
    <property type="match status" value="1"/>
</dbReference>
<dbReference type="InterPro" id="IPR019833">
    <property type="entry name" value="Mn/Fe_SOD_BS"/>
</dbReference>
<dbReference type="PIRSF" id="PIRSF000349">
    <property type="entry name" value="SODismutase"/>
    <property type="match status" value="1"/>
</dbReference>
<comment type="similarity">
    <text evidence="1 6">Belongs to the iron/manganese superoxide dismutase family.</text>
</comment>
<evidence type="ECO:0000259" key="8">
    <source>
        <dbReference type="Pfam" id="PF02777"/>
    </source>
</evidence>